<name>X1SCY7_9ZZZZ</name>
<gene>
    <name evidence="1" type="ORF">S12H4_10777</name>
</gene>
<comment type="caution">
    <text evidence="1">The sequence shown here is derived from an EMBL/GenBank/DDBJ whole genome shotgun (WGS) entry which is preliminary data.</text>
</comment>
<evidence type="ECO:0000313" key="1">
    <source>
        <dbReference type="EMBL" id="GAI65639.1"/>
    </source>
</evidence>
<accession>X1SCY7</accession>
<reference evidence="1" key="1">
    <citation type="journal article" date="2014" name="Front. Microbiol.">
        <title>High frequency of phylogenetically diverse reductive dehalogenase-homologous genes in deep subseafloor sedimentary metagenomes.</title>
        <authorList>
            <person name="Kawai M."/>
            <person name="Futagami T."/>
            <person name="Toyoda A."/>
            <person name="Takaki Y."/>
            <person name="Nishi S."/>
            <person name="Hori S."/>
            <person name="Arai W."/>
            <person name="Tsubouchi T."/>
            <person name="Morono Y."/>
            <person name="Uchiyama I."/>
            <person name="Ito T."/>
            <person name="Fujiyama A."/>
            <person name="Inagaki F."/>
            <person name="Takami H."/>
        </authorList>
    </citation>
    <scope>NUCLEOTIDE SEQUENCE</scope>
    <source>
        <strain evidence="1">Expedition CK06-06</strain>
    </source>
</reference>
<organism evidence="1">
    <name type="scientific">marine sediment metagenome</name>
    <dbReference type="NCBI Taxonomy" id="412755"/>
    <lineage>
        <taxon>unclassified sequences</taxon>
        <taxon>metagenomes</taxon>
        <taxon>ecological metagenomes</taxon>
    </lineage>
</organism>
<proteinExistence type="predicted"/>
<dbReference type="Gene3D" id="3.40.630.10">
    <property type="entry name" value="Zn peptidases"/>
    <property type="match status" value="1"/>
</dbReference>
<evidence type="ECO:0008006" key="2">
    <source>
        <dbReference type="Google" id="ProtNLM"/>
    </source>
</evidence>
<dbReference type="EMBL" id="BARW01004686">
    <property type="protein sequence ID" value="GAI65639.1"/>
    <property type="molecule type" value="Genomic_DNA"/>
</dbReference>
<dbReference type="AlphaFoldDB" id="X1SCY7"/>
<sequence length="271" mass="30821">MHGAVAYLTEHQALKETGICGMNLDMIGEDYALCQANFNLTCSPYSVPGYINDVLINLLGWLEAREFFSPRGSKYRFNFRIKPNSGGSDHVMFNDSYFSIPTPMLGHGDVFHHTNMDTPDKCDPTEMKRIISLALATSIFLANADDEDALKIALEVYAQASLRMMQRTQKSIRLLHQLASHSNTRKDLAELQANIINYPRLQAQIEAANLREVKELCKASTVKIAIYELIKGLDSQVAQESEKIRSMYDLFLQRYNIDKKKFRPNDLYKKA</sequence>
<protein>
    <recommendedName>
        <fullName evidence="2">Peptidase M28 domain-containing protein</fullName>
    </recommendedName>
</protein>
<dbReference type="SUPFAM" id="SSF53187">
    <property type="entry name" value="Zn-dependent exopeptidases"/>
    <property type="match status" value="1"/>
</dbReference>
<feature type="non-terminal residue" evidence="1">
    <location>
        <position position="271"/>
    </location>
</feature>